<dbReference type="Gene3D" id="3.40.50.2000">
    <property type="entry name" value="Glycogen Phosphorylase B"/>
    <property type="match status" value="2"/>
</dbReference>
<evidence type="ECO:0000256" key="1">
    <source>
        <dbReference type="ARBA" id="ARBA00022679"/>
    </source>
</evidence>
<dbReference type="PANTHER" id="PTHR46401:SF2">
    <property type="entry name" value="GLYCOSYLTRANSFERASE WBBK-RELATED"/>
    <property type="match status" value="1"/>
</dbReference>
<dbReference type="PANTHER" id="PTHR46401">
    <property type="entry name" value="GLYCOSYLTRANSFERASE WBBK-RELATED"/>
    <property type="match status" value="1"/>
</dbReference>
<dbReference type="Pfam" id="PF00535">
    <property type="entry name" value="Glycos_transf_2"/>
    <property type="match status" value="1"/>
</dbReference>
<feature type="domain" description="Glycosyl transferase family 1" evidence="2">
    <location>
        <begin position="516"/>
        <end position="671"/>
    </location>
</feature>
<dbReference type="Pfam" id="PF00534">
    <property type="entry name" value="Glycos_transf_1"/>
    <property type="match status" value="1"/>
</dbReference>
<dbReference type="InterPro" id="IPR001173">
    <property type="entry name" value="Glyco_trans_2-like"/>
</dbReference>
<sequence length="700" mass="80596">MKPLVSVIITTKNEEKNIENCLISIRKQNYPTNKLEIIVVDNNSEDKTKEIASKYTDKVFDKGPERSAQRNLGVGKANGEYFLYLDADMILTENVINQCSRKVADDKNIVGLYLPEIVMGDKFFSKVRRFERTFYNGTVVDCARFIKKSAFNKVGGFDLDLTGPEDWDLDKKLKKIGKVDIIKAHIDHNESEFNLKQYLKKKAYYSQKFNAYIKKWGKNDPDIRKQFSLWYRYFGIFWENEKWKKLFLHPLLTAGMYFLRILVGVKFLTSRNKKDVNFKYGEGKENTQIITPPKADAPMAQNITNEPDNSTRQDRVKILVITPFFRPNIGGAETYVHELCESLRSDNYVVNVLTYQPINSSKLKGQKLEKTENLTIRRYQWIGFDLFHKFQNSPVLVFLYITPYLFVRSFFWMLKHHKEVDLIDAQGFNAGIIARILKKIFRKKAVVSVMSLYSFQPGSMLAKYVNWTLKGIDLVIVEKGKSKEELISIGVDENKFVTFNQWIDGGQFIIADKNLVKKELGWENQFVVLFVGRANPEKGAVELVKAADLVDKNIQFYFITDNGPVTERLKKEINKVPNAHFVGPVDYEKLHKYYQGADIFSIPSQYEEGVARVIPEAISCGTPIVGSNMGSIPYVLDESVAILVEPTDENLARKIQILYSDRLLLQKLTDNCSQFAEDNFTVRNIEFIKNGYKKVLLGGD</sequence>
<dbReference type="InterPro" id="IPR028098">
    <property type="entry name" value="Glyco_trans_4-like_N"/>
</dbReference>
<organism evidence="5 6">
    <name type="scientific">Candidatus Falkowbacteria bacterium RIFOXYC2_FULL_36_12</name>
    <dbReference type="NCBI Taxonomy" id="1798002"/>
    <lineage>
        <taxon>Bacteria</taxon>
        <taxon>Candidatus Falkowiibacteriota</taxon>
    </lineage>
</organism>
<feature type="domain" description="Glycosyltransferase 2-like" evidence="3">
    <location>
        <begin position="6"/>
        <end position="138"/>
    </location>
</feature>
<evidence type="ECO:0000313" key="6">
    <source>
        <dbReference type="Proteomes" id="UP000179001"/>
    </source>
</evidence>
<dbReference type="Proteomes" id="UP000179001">
    <property type="component" value="Unassembled WGS sequence"/>
</dbReference>
<keyword evidence="1" id="KW-0808">Transferase</keyword>
<dbReference type="GO" id="GO:0009103">
    <property type="term" value="P:lipopolysaccharide biosynthetic process"/>
    <property type="evidence" value="ECO:0007669"/>
    <property type="project" value="TreeGrafter"/>
</dbReference>
<accession>A0A1F5T0A5</accession>
<dbReference type="AlphaFoldDB" id="A0A1F5T0A5"/>
<reference evidence="5 6" key="1">
    <citation type="journal article" date="2016" name="Nat. Commun.">
        <title>Thousands of microbial genomes shed light on interconnected biogeochemical processes in an aquifer system.</title>
        <authorList>
            <person name="Anantharaman K."/>
            <person name="Brown C.T."/>
            <person name="Hug L.A."/>
            <person name="Sharon I."/>
            <person name="Castelle C.J."/>
            <person name="Probst A.J."/>
            <person name="Thomas B.C."/>
            <person name="Singh A."/>
            <person name="Wilkins M.J."/>
            <person name="Karaoz U."/>
            <person name="Brodie E.L."/>
            <person name="Williams K.H."/>
            <person name="Hubbard S.S."/>
            <person name="Banfield J.F."/>
        </authorList>
    </citation>
    <scope>NUCLEOTIDE SEQUENCE [LARGE SCALE GENOMIC DNA]</scope>
</reference>
<dbReference type="CDD" id="cd03801">
    <property type="entry name" value="GT4_PimA-like"/>
    <property type="match status" value="1"/>
</dbReference>
<evidence type="ECO:0000259" key="2">
    <source>
        <dbReference type="Pfam" id="PF00534"/>
    </source>
</evidence>
<proteinExistence type="predicted"/>
<name>A0A1F5T0A5_9BACT</name>
<evidence type="ECO:0000259" key="3">
    <source>
        <dbReference type="Pfam" id="PF00535"/>
    </source>
</evidence>
<dbReference type="Gene3D" id="3.90.550.10">
    <property type="entry name" value="Spore Coat Polysaccharide Biosynthesis Protein SpsA, Chain A"/>
    <property type="match status" value="1"/>
</dbReference>
<evidence type="ECO:0000313" key="5">
    <source>
        <dbReference type="EMBL" id="OGF32378.1"/>
    </source>
</evidence>
<dbReference type="Pfam" id="PF13439">
    <property type="entry name" value="Glyco_transf_4"/>
    <property type="match status" value="1"/>
</dbReference>
<dbReference type="SUPFAM" id="SSF53756">
    <property type="entry name" value="UDP-Glycosyltransferase/glycogen phosphorylase"/>
    <property type="match status" value="1"/>
</dbReference>
<dbReference type="GO" id="GO:0016757">
    <property type="term" value="F:glycosyltransferase activity"/>
    <property type="evidence" value="ECO:0007669"/>
    <property type="project" value="InterPro"/>
</dbReference>
<evidence type="ECO:0008006" key="7">
    <source>
        <dbReference type="Google" id="ProtNLM"/>
    </source>
</evidence>
<protein>
    <recommendedName>
        <fullName evidence="7">Glycosyltransferase 2-like domain-containing protein</fullName>
    </recommendedName>
</protein>
<dbReference type="InterPro" id="IPR029044">
    <property type="entry name" value="Nucleotide-diphossugar_trans"/>
</dbReference>
<evidence type="ECO:0000259" key="4">
    <source>
        <dbReference type="Pfam" id="PF13439"/>
    </source>
</evidence>
<dbReference type="EMBL" id="MFGJ01000006">
    <property type="protein sequence ID" value="OGF32378.1"/>
    <property type="molecule type" value="Genomic_DNA"/>
</dbReference>
<dbReference type="SUPFAM" id="SSF53448">
    <property type="entry name" value="Nucleotide-diphospho-sugar transferases"/>
    <property type="match status" value="1"/>
</dbReference>
<gene>
    <name evidence="5" type="ORF">A2478_03605</name>
</gene>
<feature type="domain" description="Glycosyltransferase subfamily 4-like N-terminal" evidence="4">
    <location>
        <begin position="329"/>
        <end position="499"/>
    </location>
</feature>
<dbReference type="STRING" id="1798002.A2478_03605"/>
<dbReference type="InterPro" id="IPR001296">
    <property type="entry name" value="Glyco_trans_1"/>
</dbReference>
<comment type="caution">
    <text evidence="5">The sequence shown here is derived from an EMBL/GenBank/DDBJ whole genome shotgun (WGS) entry which is preliminary data.</text>
</comment>